<dbReference type="Proteomes" id="UP000250462">
    <property type="component" value="Unassembled WGS sequence"/>
</dbReference>
<dbReference type="InterPro" id="IPR025403">
    <property type="entry name" value="TgpA-like_C"/>
</dbReference>
<evidence type="ECO:0000259" key="2">
    <source>
        <dbReference type="Pfam" id="PF13559"/>
    </source>
</evidence>
<protein>
    <recommendedName>
        <fullName evidence="2">Protein-glutamine gamma-glutamyltransferase-like C-terminal domain-containing protein</fullName>
    </recommendedName>
</protein>
<dbReference type="RefSeq" id="WP_112260124.1">
    <property type="nucleotide sequence ID" value="NZ_QMIG01000033.1"/>
</dbReference>
<comment type="caution">
    <text evidence="3">The sequence shown here is derived from an EMBL/GenBank/DDBJ whole genome shotgun (WGS) entry which is preliminary data.</text>
</comment>
<dbReference type="OrthoDB" id="5198230at2"/>
<dbReference type="Pfam" id="PF13559">
    <property type="entry name" value="DUF4129"/>
    <property type="match status" value="1"/>
</dbReference>
<dbReference type="EMBL" id="QMIG01000033">
    <property type="protein sequence ID" value="RAW09960.1"/>
    <property type="molecule type" value="Genomic_DNA"/>
</dbReference>
<name>A0A329QC34_9ACTN</name>
<gene>
    <name evidence="3" type="ORF">DPM12_19955</name>
</gene>
<keyword evidence="1" id="KW-1133">Transmembrane helix</keyword>
<keyword evidence="1" id="KW-0472">Membrane</keyword>
<reference evidence="3 4" key="1">
    <citation type="submission" date="2018-06" db="EMBL/GenBank/DDBJ databases">
        <title>Phytoactinopolyspora halophila sp. nov., a novel halophilic actinomycete isolated from a saline soil in China.</title>
        <authorList>
            <person name="Tang S.-K."/>
        </authorList>
    </citation>
    <scope>NUCLEOTIDE SEQUENCE [LARGE SCALE GENOMIC DNA]</scope>
    <source>
        <strain evidence="3 4">YIM 96934</strain>
    </source>
</reference>
<organism evidence="3 4">
    <name type="scientific">Phytoactinopolyspora halophila</name>
    <dbReference type="NCBI Taxonomy" id="1981511"/>
    <lineage>
        <taxon>Bacteria</taxon>
        <taxon>Bacillati</taxon>
        <taxon>Actinomycetota</taxon>
        <taxon>Actinomycetes</taxon>
        <taxon>Jiangellales</taxon>
        <taxon>Jiangellaceae</taxon>
        <taxon>Phytoactinopolyspora</taxon>
    </lineage>
</organism>
<sequence length="255" mass="27319">MGAAGQDQPRSASGTSRADRLLGTGLPAAATFVAAMLLILAVIGMGRIDVVPPDWQIDGSDAEPEPVPTMERIGDREPPWTEEITGEEELPDLSVIGQILTILLVVLGAVVLIAILRRLRRLRTARRHSVVVGGDPDVLPDHSEELRDAVETASEALTHHRHTGSDAVIAAWSALESAAAESGVARDPAQTPSEFTAHLLQRHHADAAATTRLRDLYHRARFSTHPDIGADEIEAARHALDDILRTLATPARTGT</sequence>
<keyword evidence="4" id="KW-1185">Reference proteome</keyword>
<evidence type="ECO:0000313" key="4">
    <source>
        <dbReference type="Proteomes" id="UP000250462"/>
    </source>
</evidence>
<accession>A0A329QC34</accession>
<evidence type="ECO:0000256" key="1">
    <source>
        <dbReference type="SAM" id="Phobius"/>
    </source>
</evidence>
<feature type="transmembrane region" description="Helical" evidence="1">
    <location>
        <begin position="21"/>
        <end position="45"/>
    </location>
</feature>
<dbReference type="AlphaFoldDB" id="A0A329QC34"/>
<evidence type="ECO:0000313" key="3">
    <source>
        <dbReference type="EMBL" id="RAW09960.1"/>
    </source>
</evidence>
<feature type="transmembrane region" description="Helical" evidence="1">
    <location>
        <begin position="95"/>
        <end position="116"/>
    </location>
</feature>
<feature type="domain" description="Protein-glutamine gamma-glutamyltransferase-like C-terminal" evidence="2">
    <location>
        <begin position="171"/>
        <end position="241"/>
    </location>
</feature>
<proteinExistence type="predicted"/>
<keyword evidence="1" id="KW-0812">Transmembrane</keyword>